<dbReference type="InterPro" id="IPR029119">
    <property type="entry name" value="MutY_C"/>
</dbReference>
<evidence type="ECO:0000256" key="16">
    <source>
        <dbReference type="ARBA" id="ARBA00042798"/>
    </source>
</evidence>
<evidence type="ECO:0000256" key="1">
    <source>
        <dbReference type="ARBA" id="ARBA00001946"/>
    </source>
</evidence>
<comment type="cofactor">
    <cofactor evidence="1">
        <name>Mg(2+)</name>
        <dbReference type="ChEBI" id="CHEBI:18420"/>
    </cofactor>
</comment>
<evidence type="ECO:0000256" key="6">
    <source>
        <dbReference type="ARBA" id="ARBA00022763"/>
    </source>
</evidence>
<evidence type="ECO:0000256" key="13">
    <source>
        <dbReference type="ARBA" id="ARBA00040794"/>
    </source>
</evidence>
<sequence length="128" mass="14930">MCAIIERDGRFLIAQRPARKSLGLKWEFPGGKVEAGESDCDALHRELMEELQIRVRIVEPLTPVFHAYEDFSLDLIPFRCTLLESGRLESHEHEALRWITLDEIDAFDFPEADIPVLEEYRNMVNSEW</sequence>
<evidence type="ECO:0000256" key="9">
    <source>
        <dbReference type="ARBA" id="ARBA00023204"/>
    </source>
</evidence>
<dbReference type="InterPro" id="IPR020476">
    <property type="entry name" value="Nudix_hydrolase"/>
</dbReference>
<evidence type="ECO:0000256" key="11">
    <source>
        <dbReference type="ARBA" id="ARBA00036904"/>
    </source>
</evidence>
<evidence type="ECO:0000256" key="7">
    <source>
        <dbReference type="ARBA" id="ARBA00022801"/>
    </source>
</evidence>
<evidence type="ECO:0000256" key="15">
    <source>
        <dbReference type="ARBA" id="ARBA00041979"/>
    </source>
</evidence>
<evidence type="ECO:0000313" key="18">
    <source>
        <dbReference type="EMBL" id="ACF45833.1"/>
    </source>
</evidence>
<evidence type="ECO:0000256" key="2">
    <source>
        <dbReference type="ARBA" id="ARBA00005582"/>
    </source>
</evidence>
<evidence type="ECO:0000256" key="14">
    <source>
        <dbReference type="ARBA" id="ARBA00041592"/>
    </source>
</evidence>
<dbReference type="GO" id="GO:0006260">
    <property type="term" value="P:DNA replication"/>
    <property type="evidence" value="ECO:0007669"/>
    <property type="project" value="UniProtKB-KW"/>
</dbReference>
<comment type="catalytic activity">
    <reaction evidence="11">
        <text>8-oxo-GTP + H2O = 8-oxo-GMP + diphosphate + H(+)</text>
        <dbReference type="Rhea" id="RHEA:67616"/>
        <dbReference type="ChEBI" id="CHEBI:15377"/>
        <dbReference type="ChEBI" id="CHEBI:15378"/>
        <dbReference type="ChEBI" id="CHEBI:33019"/>
        <dbReference type="ChEBI" id="CHEBI:143553"/>
        <dbReference type="ChEBI" id="CHEBI:145694"/>
    </reaction>
</comment>
<evidence type="ECO:0000259" key="17">
    <source>
        <dbReference type="PROSITE" id="PS51462"/>
    </source>
</evidence>
<keyword evidence="6" id="KW-0227">DNA damage</keyword>
<protein>
    <recommendedName>
        <fullName evidence="13">8-oxo-dGTP diphosphatase</fullName>
        <ecNumber evidence="12">3.6.1.55</ecNumber>
    </recommendedName>
    <alternativeName>
        <fullName evidence="16">7,8-dihydro-8-oxoguanine-triphosphatase</fullName>
    </alternativeName>
    <alternativeName>
        <fullName evidence="15">Mutator protein MutT</fullName>
    </alternativeName>
    <alternativeName>
        <fullName evidence="14">dGTP pyrophosphohydrolase</fullName>
    </alternativeName>
</protein>
<dbReference type="AlphaFoldDB" id="B4S6Z6"/>
<feature type="domain" description="Nudix hydrolase" evidence="17">
    <location>
        <begin position="1"/>
        <end position="122"/>
    </location>
</feature>
<keyword evidence="7 18" id="KW-0378">Hydrolase</keyword>
<dbReference type="HOGENOM" id="CLU_037162_19_3_10"/>
<dbReference type="STRING" id="290512.Paes_0787"/>
<proteinExistence type="inferred from homology"/>
<keyword evidence="4" id="KW-0235">DNA replication</keyword>
<evidence type="ECO:0000256" key="10">
    <source>
        <dbReference type="ARBA" id="ARBA00035861"/>
    </source>
</evidence>
<evidence type="ECO:0000256" key="3">
    <source>
        <dbReference type="ARBA" id="ARBA00022457"/>
    </source>
</evidence>
<dbReference type="GO" id="GO:0006281">
    <property type="term" value="P:DNA repair"/>
    <property type="evidence" value="ECO:0007669"/>
    <property type="project" value="UniProtKB-KW"/>
</dbReference>
<dbReference type="Gene3D" id="3.90.79.10">
    <property type="entry name" value="Nucleoside Triphosphate Pyrophosphohydrolase"/>
    <property type="match status" value="1"/>
</dbReference>
<dbReference type="GO" id="GO:0044715">
    <property type="term" value="F:8-oxo-dGDP phosphatase activity"/>
    <property type="evidence" value="ECO:0007669"/>
    <property type="project" value="TreeGrafter"/>
</dbReference>
<evidence type="ECO:0000313" key="19">
    <source>
        <dbReference type="Proteomes" id="UP000002725"/>
    </source>
</evidence>
<keyword evidence="3" id="KW-0515">Mutator protein</keyword>
<evidence type="ECO:0000256" key="5">
    <source>
        <dbReference type="ARBA" id="ARBA00022723"/>
    </source>
</evidence>
<dbReference type="EC" id="3.6.1.55" evidence="12"/>
<dbReference type="GO" id="GO:0044716">
    <property type="term" value="F:8-oxo-GDP phosphatase activity"/>
    <property type="evidence" value="ECO:0007669"/>
    <property type="project" value="TreeGrafter"/>
</dbReference>
<dbReference type="KEGG" id="paa:Paes_0787"/>
<evidence type="ECO:0000256" key="4">
    <source>
        <dbReference type="ARBA" id="ARBA00022705"/>
    </source>
</evidence>
<reference evidence="18" key="1">
    <citation type="submission" date="2008-06" db="EMBL/GenBank/DDBJ databases">
        <title>Complete sequence of chromosome of Prosthecochloris aestuarii DSM 271.</title>
        <authorList>
            <consortium name="US DOE Joint Genome Institute"/>
            <person name="Lucas S."/>
            <person name="Copeland A."/>
            <person name="Lapidus A."/>
            <person name="Glavina del Rio T."/>
            <person name="Dalin E."/>
            <person name="Tice H."/>
            <person name="Bruce D."/>
            <person name="Goodwin L."/>
            <person name="Pitluck S."/>
            <person name="Schmutz J."/>
            <person name="Larimer F."/>
            <person name="Land M."/>
            <person name="Hauser L."/>
            <person name="Kyrpides N."/>
            <person name="Anderson I."/>
            <person name="Liu Z."/>
            <person name="Li T."/>
            <person name="Zhao F."/>
            <person name="Overmann J."/>
            <person name="Bryant D.A."/>
            <person name="Richardson P."/>
        </authorList>
    </citation>
    <scope>NUCLEOTIDE SEQUENCE [LARGE SCALE GENOMIC DNA]</scope>
    <source>
        <strain evidence="18">DSM 271</strain>
    </source>
</reference>
<dbReference type="PROSITE" id="PS51462">
    <property type="entry name" value="NUDIX"/>
    <property type="match status" value="1"/>
</dbReference>
<keyword evidence="9" id="KW-0234">DNA repair</keyword>
<evidence type="ECO:0000256" key="12">
    <source>
        <dbReference type="ARBA" id="ARBA00038905"/>
    </source>
</evidence>
<evidence type="ECO:0000256" key="8">
    <source>
        <dbReference type="ARBA" id="ARBA00022842"/>
    </source>
</evidence>
<name>B4S6Z6_PROA2</name>
<dbReference type="EMBL" id="CP001108">
    <property type="protein sequence ID" value="ACF45833.1"/>
    <property type="molecule type" value="Genomic_DNA"/>
</dbReference>
<dbReference type="GO" id="GO:0035539">
    <property type="term" value="F:8-oxo-7,8-dihydrodeoxyguanosine triphosphate pyrophosphatase activity"/>
    <property type="evidence" value="ECO:0007669"/>
    <property type="project" value="UniProtKB-EC"/>
</dbReference>
<dbReference type="eggNOG" id="COG1051">
    <property type="taxonomic scope" value="Bacteria"/>
</dbReference>
<dbReference type="CDD" id="cd03425">
    <property type="entry name" value="NUDIX_MutT_NudA_like"/>
    <property type="match status" value="1"/>
</dbReference>
<dbReference type="SUPFAM" id="SSF55811">
    <property type="entry name" value="Nudix"/>
    <property type="match status" value="1"/>
</dbReference>
<dbReference type="InterPro" id="IPR015797">
    <property type="entry name" value="NUDIX_hydrolase-like_dom_sf"/>
</dbReference>
<dbReference type="PRINTS" id="PR00502">
    <property type="entry name" value="NUDIXFAMILY"/>
</dbReference>
<dbReference type="PANTHER" id="PTHR47707:SF1">
    <property type="entry name" value="NUDIX HYDROLASE FAMILY PROTEIN"/>
    <property type="match status" value="1"/>
</dbReference>
<dbReference type="Pfam" id="PF14815">
    <property type="entry name" value="NUDIX_4"/>
    <property type="match status" value="1"/>
</dbReference>
<keyword evidence="5" id="KW-0479">Metal-binding</keyword>
<comment type="catalytic activity">
    <reaction evidence="10">
        <text>8-oxo-dGTP + H2O = 8-oxo-dGMP + diphosphate + H(+)</text>
        <dbReference type="Rhea" id="RHEA:31575"/>
        <dbReference type="ChEBI" id="CHEBI:15377"/>
        <dbReference type="ChEBI" id="CHEBI:15378"/>
        <dbReference type="ChEBI" id="CHEBI:33019"/>
        <dbReference type="ChEBI" id="CHEBI:63224"/>
        <dbReference type="ChEBI" id="CHEBI:77896"/>
        <dbReference type="EC" id="3.6.1.55"/>
    </reaction>
</comment>
<dbReference type="GO" id="GO:0046872">
    <property type="term" value="F:metal ion binding"/>
    <property type="evidence" value="ECO:0007669"/>
    <property type="project" value="UniProtKB-KW"/>
</dbReference>
<dbReference type="GO" id="GO:0008413">
    <property type="term" value="F:8-oxo-7,8-dihydroguanosine triphosphate pyrophosphatase activity"/>
    <property type="evidence" value="ECO:0007669"/>
    <property type="project" value="TreeGrafter"/>
</dbReference>
<accession>B4S6Z6</accession>
<organism evidence="18 19">
    <name type="scientific">Prosthecochloris aestuarii (strain DSM 271 / SK 413)</name>
    <dbReference type="NCBI Taxonomy" id="290512"/>
    <lineage>
        <taxon>Bacteria</taxon>
        <taxon>Pseudomonadati</taxon>
        <taxon>Chlorobiota</taxon>
        <taxon>Chlorobiia</taxon>
        <taxon>Chlorobiales</taxon>
        <taxon>Chlorobiaceae</taxon>
        <taxon>Prosthecochloris</taxon>
    </lineage>
</organism>
<gene>
    <name evidence="18" type="ordered locus">Paes_0787</name>
</gene>
<dbReference type="InterPro" id="IPR047127">
    <property type="entry name" value="MutT-like"/>
</dbReference>
<keyword evidence="8" id="KW-0460">Magnesium</keyword>
<dbReference type="Proteomes" id="UP000002725">
    <property type="component" value="Chromosome"/>
</dbReference>
<keyword evidence="19" id="KW-1185">Reference proteome</keyword>
<dbReference type="PANTHER" id="PTHR47707">
    <property type="entry name" value="8-OXO-DGTP DIPHOSPHATASE"/>
    <property type="match status" value="1"/>
</dbReference>
<dbReference type="InterPro" id="IPR000086">
    <property type="entry name" value="NUDIX_hydrolase_dom"/>
</dbReference>
<comment type="similarity">
    <text evidence="2">Belongs to the Nudix hydrolase family.</text>
</comment>